<sequence length="835" mass="95126">MNLPISGTSLIQGAFWVAIIITVLTAIYPLASKLQRRDRDSRPDGMDVIRDPLNANFDIIAVHGLGAHPIHTWEGKPTGDGNSKLDLLRHLLPGDFPTARILSFAYNSDWLVNAPEKTAQQIGQGLLDTLVKNRGGSRRLPIVFIGHSFGGIVIKEALCASRQCSTILEDTCGIIFLGTPHQGSSLSMAGILLSQLTGFLGSNAVLLLALRRNESQLSDLEDRFRPLVKDKRIWSFYETKPTFYSGFSIGRIVDRESARGYSDHPIGIDTDHSGLNKFNSIEHRGYQEIKAAITKLRVKSPLERADDYLREKHYTEDILKIERLSGDRLPMNQCYINLAIVEQPHMDKLAPGRSKEVGSNQQLSPFSLLARQKLEMPAEQAQVRLADAFNLRERSDGTAIRPRKILIRGRAGVGKTTLCKKMVHDFIRKTIWTSLFDRVLVLFDDEYFRFSKEGKDNNSTRFAKEIDIALQHDRTLFILDGWDEVAGIEGDMSCFLHELLKQSNFIITSRPSAILPQGIEVDLELETIGFSSAQVDEYIENIHRKNADELKTYLQSHELVRGLVRIPMQLDAFCHCWDDISQGREEKQDTMTTLYQTIQTSLWRKDIPRLAKKHEGHTIESQTLRTASQKTIEQHVKMELKFLEYLAFSGLAADKIQFDLNDRNEANDNSRLLLSLDTSLPQLSFLRTSDPLAESTHQLYHFIHLTFQEYFAARYFVRHWIAQEERNNIQMEYTTFSRKGVKLVSAKDFFKEHKYDAGYDIMWRFAAGLLDAEGEGKSTRFFEEIEEEPVDLLGPTHQRLVMHCLSEATLLPHNVRDPQACSENQSFQSEFYAMS</sequence>
<organism evidence="1 2">
    <name type="scientific">Trichothecium roseum</name>
    <dbReference type="NCBI Taxonomy" id="47278"/>
    <lineage>
        <taxon>Eukaryota</taxon>
        <taxon>Fungi</taxon>
        <taxon>Dikarya</taxon>
        <taxon>Ascomycota</taxon>
        <taxon>Pezizomycotina</taxon>
        <taxon>Sordariomycetes</taxon>
        <taxon>Hypocreomycetidae</taxon>
        <taxon>Hypocreales</taxon>
        <taxon>Hypocreales incertae sedis</taxon>
        <taxon>Trichothecium</taxon>
    </lineage>
</organism>
<keyword evidence="2" id="KW-1185">Reference proteome</keyword>
<accession>A0ACC0UUW6</accession>
<protein>
    <submittedName>
        <fullName evidence="1">Uncharacterized protein</fullName>
    </submittedName>
</protein>
<reference evidence="1" key="1">
    <citation type="submission" date="2022-10" db="EMBL/GenBank/DDBJ databases">
        <title>Complete Genome of Trichothecium roseum strain YXFP-22015, a Plant Pathogen Isolated from Citrus.</title>
        <authorList>
            <person name="Wang Y."/>
            <person name="Zhu L."/>
        </authorList>
    </citation>
    <scope>NUCLEOTIDE SEQUENCE</scope>
    <source>
        <strain evidence="1">YXFP-22015</strain>
    </source>
</reference>
<dbReference type="Proteomes" id="UP001163324">
    <property type="component" value="Chromosome 7"/>
</dbReference>
<gene>
    <name evidence="1" type="ORF">N3K66_007165</name>
</gene>
<proteinExistence type="predicted"/>
<dbReference type="EMBL" id="CM047946">
    <property type="protein sequence ID" value="KAI9897309.1"/>
    <property type="molecule type" value="Genomic_DNA"/>
</dbReference>
<name>A0ACC0UUW6_9HYPO</name>
<comment type="caution">
    <text evidence="1">The sequence shown here is derived from an EMBL/GenBank/DDBJ whole genome shotgun (WGS) entry which is preliminary data.</text>
</comment>
<evidence type="ECO:0000313" key="1">
    <source>
        <dbReference type="EMBL" id="KAI9897309.1"/>
    </source>
</evidence>
<evidence type="ECO:0000313" key="2">
    <source>
        <dbReference type="Proteomes" id="UP001163324"/>
    </source>
</evidence>